<proteinExistence type="predicted"/>
<protein>
    <submittedName>
        <fullName evidence="2">Uncharacterized protein</fullName>
    </submittedName>
</protein>
<name>A0A9P6N1N8_9FUNG</name>
<sequence>MSFIYKYFANGNATSAEAENTAALKAIIKDHKTVLKTECQQYEVEYKQALKDAEAEYKRAKQQAKENMYRNMLDAVKREVDGITATEAFTNADAKTKAKIEGFRTWMNTSAEKHLDEKDGHVEVVDVKVVDVKVVDVKVEDL</sequence>
<keyword evidence="1" id="KW-0175">Coiled coil</keyword>
<evidence type="ECO:0000313" key="2">
    <source>
        <dbReference type="EMBL" id="KAG0020556.1"/>
    </source>
</evidence>
<dbReference type="OrthoDB" id="2441831at2759"/>
<evidence type="ECO:0000256" key="1">
    <source>
        <dbReference type="SAM" id="Coils"/>
    </source>
</evidence>
<dbReference type="EMBL" id="JAAAID010000209">
    <property type="protein sequence ID" value="KAG0020556.1"/>
    <property type="molecule type" value="Genomic_DNA"/>
</dbReference>
<accession>A0A9P6N1N8</accession>
<evidence type="ECO:0000313" key="3">
    <source>
        <dbReference type="Proteomes" id="UP000703661"/>
    </source>
</evidence>
<reference evidence="2" key="1">
    <citation type="journal article" date="2020" name="Fungal Divers.">
        <title>Resolving the Mortierellaceae phylogeny through synthesis of multi-gene phylogenetics and phylogenomics.</title>
        <authorList>
            <person name="Vandepol N."/>
            <person name="Liber J."/>
            <person name="Desiro A."/>
            <person name="Na H."/>
            <person name="Kennedy M."/>
            <person name="Barry K."/>
            <person name="Grigoriev I.V."/>
            <person name="Miller A.N."/>
            <person name="O'Donnell K."/>
            <person name="Stajich J.E."/>
            <person name="Bonito G."/>
        </authorList>
    </citation>
    <scope>NUCLEOTIDE SEQUENCE</scope>
    <source>
        <strain evidence="2">NRRL 2769</strain>
    </source>
</reference>
<dbReference type="AlphaFoldDB" id="A0A9P6N1N8"/>
<dbReference type="Proteomes" id="UP000703661">
    <property type="component" value="Unassembled WGS sequence"/>
</dbReference>
<keyword evidence="3" id="KW-1185">Reference proteome</keyword>
<organism evidence="2 3">
    <name type="scientific">Entomortierella chlamydospora</name>
    <dbReference type="NCBI Taxonomy" id="101097"/>
    <lineage>
        <taxon>Eukaryota</taxon>
        <taxon>Fungi</taxon>
        <taxon>Fungi incertae sedis</taxon>
        <taxon>Mucoromycota</taxon>
        <taxon>Mortierellomycotina</taxon>
        <taxon>Mortierellomycetes</taxon>
        <taxon>Mortierellales</taxon>
        <taxon>Mortierellaceae</taxon>
        <taxon>Entomortierella</taxon>
    </lineage>
</organism>
<gene>
    <name evidence="2" type="ORF">BGZ80_003980</name>
</gene>
<comment type="caution">
    <text evidence="2">The sequence shown here is derived from an EMBL/GenBank/DDBJ whole genome shotgun (WGS) entry which is preliminary data.</text>
</comment>
<feature type="coiled-coil region" evidence="1">
    <location>
        <begin position="32"/>
        <end position="70"/>
    </location>
</feature>